<name>A0A0G0MKA8_9BACT</name>
<dbReference type="Pfam" id="PF04070">
    <property type="entry name" value="DUF378"/>
    <property type="match status" value="1"/>
</dbReference>
<feature type="transmembrane region" description="Helical" evidence="1">
    <location>
        <begin position="12"/>
        <end position="31"/>
    </location>
</feature>
<keyword evidence="1" id="KW-1133">Transmembrane helix</keyword>
<proteinExistence type="predicted"/>
<keyword evidence="1" id="KW-0472">Membrane</keyword>
<evidence type="ECO:0000313" key="3">
    <source>
        <dbReference type="Proteomes" id="UP000034181"/>
    </source>
</evidence>
<organism evidence="2 3">
    <name type="scientific">Candidatus Woesebacteria bacterium GW2011_GWB1_38_5b</name>
    <dbReference type="NCBI Taxonomy" id="1618569"/>
    <lineage>
        <taxon>Bacteria</taxon>
        <taxon>Candidatus Woeseibacteriota</taxon>
    </lineage>
</organism>
<gene>
    <name evidence="2" type="ORF">US96_C0040G0016</name>
</gene>
<evidence type="ECO:0008006" key="4">
    <source>
        <dbReference type="Google" id="ProtNLM"/>
    </source>
</evidence>
<dbReference type="InterPro" id="IPR007211">
    <property type="entry name" value="DUF378"/>
</dbReference>
<dbReference type="PANTHER" id="PTHR37304:SF1">
    <property type="entry name" value="MEMBRANE PROTEIN"/>
    <property type="match status" value="1"/>
</dbReference>
<protein>
    <recommendedName>
        <fullName evidence="4">DUF378 domain-containing protein</fullName>
    </recommendedName>
</protein>
<keyword evidence="1" id="KW-0812">Transmembrane</keyword>
<dbReference type="AlphaFoldDB" id="A0A0G0MKA8"/>
<dbReference type="Proteomes" id="UP000034181">
    <property type="component" value="Unassembled WGS sequence"/>
</dbReference>
<comment type="caution">
    <text evidence="2">The sequence shown here is derived from an EMBL/GenBank/DDBJ whole genome shotgun (WGS) entry which is preliminary data.</text>
</comment>
<reference evidence="2 3" key="1">
    <citation type="journal article" date="2015" name="Nature">
        <title>rRNA introns, odd ribosomes, and small enigmatic genomes across a large radiation of phyla.</title>
        <authorList>
            <person name="Brown C.T."/>
            <person name="Hug L.A."/>
            <person name="Thomas B.C."/>
            <person name="Sharon I."/>
            <person name="Castelle C.J."/>
            <person name="Singh A."/>
            <person name="Wilkins M.J."/>
            <person name="Williams K.H."/>
            <person name="Banfield J.F."/>
        </authorList>
    </citation>
    <scope>NUCLEOTIDE SEQUENCE [LARGE SCALE GENOMIC DNA]</scope>
</reference>
<feature type="transmembrane region" description="Helical" evidence="1">
    <location>
        <begin position="43"/>
        <end position="66"/>
    </location>
</feature>
<dbReference type="EMBL" id="LBUZ01000040">
    <property type="protein sequence ID" value="KKQ74124.1"/>
    <property type="molecule type" value="Genomic_DNA"/>
</dbReference>
<dbReference type="PANTHER" id="PTHR37304">
    <property type="entry name" value="MEMBRANE PROTEIN-RELATED"/>
    <property type="match status" value="1"/>
</dbReference>
<evidence type="ECO:0000313" key="2">
    <source>
        <dbReference type="EMBL" id="KKQ74124.1"/>
    </source>
</evidence>
<evidence type="ECO:0000256" key="1">
    <source>
        <dbReference type="SAM" id="Phobius"/>
    </source>
</evidence>
<accession>A0A0G0MKA8</accession>
<sequence length="75" mass="8113">MNLKHVSTVAMLLVVLGALNWGLIAFGGLFLDGTDLNVVELVLGSWPALVQFVYLLVGASGLWVGYDAYKSMQKK</sequence>